<dbReference type="InterPro" id="IPR000524">
    <property type="entry name" value="Tscrpt_reg_HTH_GntR"/>
</dbReference>
<gene>
    <name evidence="5" type="ORF">MAE02_67210</name>
</gene>
<proteinExistence type="predicted"/>
<dbReference type="GO" id="GO:0003677">
    <property type="term" value="F:DNA binding"/>
    <property type="evidence" value="ECO:0007669"/>
    <property type="project" value="UniProtKB-KW"/>
</dbReference>
<dbReference type="GO" id="GO:0003700">
    <property type="term" value="F:DNA-binding transcription factor activity"/>
    <property type="evidence" value="ECO:0007669"/>
    <property type="project" value="InterPro"/>
</dbReference>
<dbReference type="CDD" id="cd07377">
    <property type="entry name" value="WHTH_GntR"/>
    <property type="match status" value="1"/>
</dbReference>
<accession>A0A512C496</accession>
<protein>
    <submittedName>
        <fullName evidence="5">GntR family transcriptional regulator</fullName>
    </submittedName>
</protein>
<dbReference type="AlphaFoldDB" id="A0A512C496"/>
<keyword evidence="3" id="KW-0804">Transcription</keyword>
<dbReference type="RefSeq" id="WP_170285199.1">
    <property type="nucleotide sequence ID" value="NZ_BJYU01000298.1"/>
</dbReference>
<dbReference type="Pfam" id="PF00392">
    <property type="entry name" value="GntR"/>
    <property type="match status" value="1"/>
</dbReference>
<dbReference type="InterPro" id="IPR008920">
    <property type="entry name" value="TF_FadR/GntR_C"/>
</dbReference>
<dbReference type="SUPFAM" id="SSF48008">
    <property type="entry name" value="GntR ligand-binding domain-like"/>
    <property type="match status" value="1"/>
</dbReference>
<keyword evidence="1" id="KW-0805">Transcription regulation</keyword>
<dbReference type="PANTHER" id="PTHR43537">
    <property type="entry name" value="TRANSCRIPTIONAL REGULATOR, GNTR FAMILY"/>
    <property type="match status" value="1"/>
</dbReference>
<dbReference type="EMBL" id="BJYU01000298">
    <property type="protein sequence ID" value="GEO19025.1"/>
    <property type="molecule type" value="Genomic_DNA"/>
</dbReference>
<dbReference type="SUPFAM" id="SSF46785">
    <property type="entry name" value="Winged helix' DNA-binding domain"/>
    <property type="match status" value="1"/>
</dbReference>
<dbReference type="Pfam" id="PF07729">
    <property type="entry name" value="FCD"/>
    <property type="match status" value="1"/>
</dbReference>
<keyword evidence="2" id="KW-0238">DNA-binding</keyword>
<dbReference type="InterPro" id="IPR036388">
    <property type="entry name" value="WH-like_DNA-bd_sf"/>
</dbReference>
<evidence type="ECO:0000313" key="6">
    <source>
        <dbReference type="Proteomes" id="UP000321085"/>
    </source>
</evidence>
<reference evidence="5 6" key="1">
    <citation type="submission" date="2019-07" db="EMBL/GenBank/DDBJ databases">
        <title>Whole genome shotgun sequence of Microvirga aerophila NBRC 106136.</title>
        <authorList>
            <person name="Hosoyama A."/>
            <person name="Uohara A."/>
            <person name="Ohji S."/>
            <person name="Ichikawa N."/>
        </authorList>
    </citation>
    <scope>NUCLEOTIDE SEQUENCE [LARGE SCALE GENOMIC DNA]</scope>
    <source>
        <strain evidence="5 6">NBRC 106136</strain>
    </source>
</reference>
<dbReference type="PROSITE" id="PS50949">
    <property type="entry name" value="HTH_GNTR"/>
    <property type="match status" value="1"/>
</dbReference>
<evidence type="ECO:0000259" key="4">
    <source>
        <dbReference type="PROSITE" id="PS50949"/>
    </source>
</evidence>
<dbReference type="SMART" id="SM00895">
    <property type="entry name" value="FCD"/>
    <property type="match status" value="1"/>
</dbReference>
<dbReference type="Proteomes" id="UP000321085">
    <property type="component" value="Unassembled WGS sequence"/>
</dbReference>
<dbReference type="PANTHER" id="PTHR43537:SF49">
    <property type="entry name" value="TRANSCRIPTIONAL REGULATORY PROTEIN"/>
    <property type="match status" value="1"/>
</dbReference>
<sequence length="220" mass="24744">MAVAGTSKKESPNLEEVLRQRISQGEIAPGTKLREIALAGEFGVNRARVRQALSSLEQRGLIERKPNQGAVVSTLDAAKLFQIYDIFEMLEGLCARLATQNADPESWSDLAELFDRSLGEAVESANYEALFNGIETYRCRVIEAAGNPMLAEFLAGIYDKTQVIIRRTLILPGRAEQSLREHRAIISAMRAGEAYEAERLKRENMRTARMFLEKYQKFVF</sequence>
<evidence type="ECO:0000256" key="3">
    <source>
        <dbReference type="ARBA" id="ARBA00023163"/>
    </source>
</evidence>
<evidence type="ECO:0000313" key="5">
    <source>
        <dbReference type="EMBL" id="GEO19025.1"/>
    </source>
</evidence>
<dbReference type="InterPro" id="IPR036390">
    <property type="entry name" value="WH_DNA-bd_sf"/>
</dbReference>
<organism evidence="5 6">
    <name type="scientific">Microvirga aerophila</name>
    <dbReference type="NCBI Taxonomy" id="670291"/>
    <lineage>
        <taxon>Bacteria</taxon>
        <taxon>Pseudomonadati</taxon>
        <taxon>Pseudomonadota</taxon>
        <taxon>Alphaproteobacteria</taxon>
        <taxon>Hyphomicrobiales</taxon>
        <taxon>Methylobacteriaceae</taxon>
        <taxon>Microvirga</taxon>
    </lineage>
</organism>
<dbReference type="SMART" id="SM00345">
    <property type="entry name" value="HTH_GNTR"/>
    <property type="match status" value="1"/>
</dbReference>
<evidence type="ECO:0000256" key="1">
    <source>
        <dbReference type="ARBA" id="ARBA00023015"/>
    </source>
</evidence>
<comment type="caution">
    <text evidence="5">The sequence shown here is derived from an EMBL/GenBank/DDBJ whole genome shotgun (WGS) entry which is preliminary data.</text>
</comment>
<name>A0A512C496_9HYPH</name>
<dbReference type="InterPro" id="IPR011711">
    <property type="entry name" value="GntR_C"/>
</dbReference>
<keyword evidence="6" id="KW-1185">Reference proteome</keyword>
<dbReference type="Gene3D" id="1.20.120.530">
    <property type="entry name" value="GntR ligand-binding domain-like"/>
    <property type="match status" value="1"/>
</dbReference>
<feature type="domain" description="HTH gntR-type" evidence="4">
    <location>
        <begin position="8"/>
        <end position="75"/>
    </location>
</feature>
<dbReference type="Gene3D" id="1.10.10.10">
    <property type="entry name" value="Winged helix-like DNA-binding domain superfamily/Winged helix DNA-binding domain"/>
    <property type="match status" value="1"/>
</dbReference>
<evidence type="ECO:0000256" key="2">
    <source>
        <dbReference type="ARBA" id="ARBA00023125"/>
    </source>
</evidence>